<reference evidence="1 2" key="1">
    <citation type="submission" date="2014-12" db="EMBL/GenBank/DDBJ databases">
        <title>Draft genome sequences of 10 type strains of Lactococcus.</title>
        <authorList>
            <person name="Sun Z."/>
            <person name="Zhong Z."/>
            <person name="Liu W."/>
            <person name="Zhang W."/>
            <person name="Zhang H."/>
        </authorList>
    </citation>
    <scope>NUCLEOTIDE SEQUENCE [LARGE SCALE GENOMIC DNA]</scope>
    <source>
        <strain evidence="1 2">DSM 20686</strain>
    </source>
</reference>
<evidence type="ECO:0000313" key="1">
    <source>
        <dbReference type="EMBL" id="PCS06080.1"/>
    </source>
</evidence>
<dbReference type="EMBL" id="JXJX01000010">
    <property type="protein sequence ID" value="PCS06080.1"/>
    <property type="molecule type" value="Genomic_DNA"/>
</dbReference>
<sequence>MIGGLITIAYVCQILLALKQIKHFNQIYACLRKQGKVAIGRRPGKVKSGTIAMFAINASGDILDAKLMQGVTVLAKFKDKETYIGENINHLTETHEKVQKENKLTQQAIIDARNLYLAVASKTYHEPTPLSPFTMIRAQLSGIFKKS</sequence>
<dbReference type="InterPro" id="IPR009693">
    <property type="entry name" value="Glucitol_operon_activator"/>
</dbReference>
<organism evidence="1 2">
    <name type="scientific">Pseudolactococcus plantarum</name>
    <dbReference type="NCBI Taxonomy" id="1365"/>
    <lineage>
        <taxon>Bacteria</taxon>
        <taxon>Bacillati</taxon>
        <taxon>Bacillota</taxon>
        <taxon>Bacilli</taxon>
        <taxon>Lactobacillales</taxon>
        <taxon>Streptococcaceae</taxon>
        <taxon>Pseudolactococcus</taxon>
    </lineage>
</organism>
<dbReference type="STRING" id="1348632.GCA_001591745_01408"/>
<protein>
    <submittedName>
        <fullName evidence="1">Transcriptional regulator SrlR</fullName>
    </submittedName>
</protein>
<dbReference type="Pfam" id="PF06923">
    <property type="entry name" value="GutM"/>
    <property type="match status" value="1"/>
</dbReference>
<comment type="caution">
    <text evidence="1">The sequence shown here is derived from an EMBL/GenBank/DDBJ whole genome shotgun (WGS) entry which is preliminary data.</text>
</comment>
<keyword evidence="2" id="KW-1185">Reference proteome</keyword>
<evidence type="ECO:0000313" key="2">
    <source>
        <dbReference type="Proteomes" id="UP000242246"/>
    </source>
</evidence>
<gene>
    <name evidence="1" type="ORF">RU87_GL000276</name>
</gene>
<accession>A0A2A5RY13</accession>
<dbReference type="Proteomes" id="UP000242246">
    <property type="component" value="Unassembled WGS sequence"/>
</dbReference>
<name>A0A2A5RY13_9LACT</name>
<dbReference type="AlphaFoldDB" id="A0A2A5RY13"/>
<proteinExistence type="predicted"/>
<dbReference type="PIRSF" id="PIRSF011474">
    <property type="entry name" value="Glucitol_operon_activator"/>
    <property type="match status" value="1"/>
</dbReference>